<feature type="domain" description="FAD/NAD(P)-binding" evidence="4">
    <location>
        <begin position="45"/>
        <end position="239"/>
    </location>
</feature>
<dbReference type="STRING" id="694573.A0A194UW31"/>
<sequence>MPIESRVENPLIHPFLFGYQIFQYVTDKILSPAPPDPSKPLSRPRVAIIGAGITGVSAAAHCVGHGFDVVIFEAGGKENLGGIWSRVNNTSSLQIHSMMYRFHPSVQWQRGYPDRQQILSQLRQLWERYNLDEKTRFNNKIEKVYQDEKGRWVLNDPSNGRFDGLIAAVGTCGEPKRPHIPGVDKFRGRVLHSSELTGKNAKGKKMVVIGGGASAVEALEFASEEEAAKVYILARSDKWIIPRNPIVNMLLAFNIFGQETIFSWIPELILKKFFYRDLEDIAPYNKGIFMDTPMVNSDVMDKMRSGEAEWVRCDIEQIERRGVRVNRRVKGVPPGGPGREDLIEADMIVLATGFQRPSLSFLPQDSFEEPYGAPNWYLQTFPPNHPSVSAINCTYLSAIGTVGNWHIGIYTRILLMFLVDPLTRPNPFWMERWIDMTKVFKAKSPTGAFDFFTYLELIWWFTFCVAFNPFRWKWAFFVFFGLGFALPKRLVQVEDRVRNGMGRPSSGQVNRDQGVSI</sequence>
<keyword evidence="2" id="KW-0274">FAD</keyword>
<dbReference type="OrthoDB" id="66881at2759"/>
<evidence type="ECO:0000256" key="2">
    <source>
        <dbReference type="ARBA" id="ARBA00022827"/>
    </source>
</evidence>
<dbReference type="Pfam" id="PF07992">
    <property type="entry name" value="Pyr_redox_2"/>
    <property type="match status" value="1"/>
</dbReference>
<organism evidence="5 6">
    <name type="scientific">Cytospora mali</name>
    <name type="common">Apple Valsa canker fungus</name>
    <name type="synonym">Valsa mali</name>
    <dbReference type="NCBI Taxonomy" id="578113"/>
    <lineage>
        <taxon>Eukaryota</taxon>
        <taxon>Fungi</taxon>
        <taxon>Dikarya</taxon>
        <taxon>Ascomycota</taxon>
        <taxon>Pezizomycotina</taxon>
        <taxon>Sordariomycetes</taxon>
        <taxon>Sordariomycetidae</taxon>
        <taxon>Diaporthales</taxon>
        <taxon>Cytosporaceae</taxon>
        <taxon>Cytospora</taxon>
    </lineage>
</organism>
<evidence type="ECO:0000313" key="6">
    <source>
        <dbReference type="Proteomes" id="UP000078576"/>
    </source>
</evidence>
<proteinExistence type="predicted"/>
<dbReference type="AlphaFoldDB" id="A0A194UW31"/>
<gene>
    <name evidence="5" type="ORF">VP1G_03311</name>
</gene>
<dbReference type="InterPro" id="IPR050346">
    <property type="entry name" value="FMO-like"/>
</dbReference>
<keyword evidence="5" id="KW-0503">Monooxygenase</keyword>
<dbReference type="GO" id="GO:0004497">
    <property type="term" value="F:monooxygenase activity"/>
    <property type="evidence" value="ECO:0007669"/>
    <property type="project" value="UniProtKB-KW"/>
</dbReference>
<keyword evidence="6" id="KW-1185">Reference proteome</keyword>
<dbReference type="SUPFAM" id="SSF51905">
    <property type="entry name" value="FAD/NAD(P)-binding domain"/>
    <property type="match status" value="2"/>
</dbReference>
<dbReference type="EMBL" id="KN714684">
    <property type="protein sequence ID" value="KUI55900.1"/>
    <property type="molecule type" value="Genomic_DNA"/>
</dbReference>
<dbReference type="PRINTS" id="PR00469">
    <property type="entry name" value="PNDRDTASEII"/>
</dbReference>
<dbReference type="InterPro" id="IPR023753">
    <property type="entry name" value="FAD/NAD-binding_dom"/>
</dbReference>
<dbReference type="Proteomes" id="UP000078576">
    <property type="component" value="Unassembled WGS sequence"/>
</dbReference>
<name>A0A194UW31_CYTMA</name>
<evidence type="ECO:0000259" key="4">
    <source>
        <dbReference type="Pfam" id="PF07992"/>
    </source>
</evidence>
<evidence type="ECO:0000313" key="5">
    <source>
        <dbReference type="EMBL" id="KUI55900.1"/>
    </source>
</evidence>
<protein>
    <submittedName>
        <fullName evidence="5">Baeyer-Villiger monooxygenase</fullName>
    </submittedName>
</protein>
<dbReference type="InterPro" id="IPR036188">
    <property type="entry name" value="FAD/NAD-bd_sf"/>
</dbReference>
<keyword evidence="1" id="KW-0285">Flavoprotein</keyword>
<dbReference type="Gene3D" id="3.50.50.60">
    <property type="entry name" value="FAD/NAD(P)-binding domain"/>
    <property type="match status" value="1"/>
</dbReference>
<dbReference type="PRINTS" id="PR00368">
    <property type="entry name" value="FADPNR"/>
</dbReference>
<dbReference type="PANTHER" id="PTHR23023">
    <property type="entry name" value="DIMETHYLANILINE MONOOXYGENASE"/>
    <property type="match status" value="1"/>
</dbReference>
<accession>A0A194UW31</accession>
<evidence type="ECO:0000256" key="1">
    <source>
        <dbReference type="ARBA" id="ARBA00022630"/>
    </source>
</evidence>
<reference evidence="6" key="1">
    <citation type="submission" date="2014-12" db="EMBL/GenBank/DDBJ databases">
        <title>Genome Sequence of Valsa Canker Pathogens Uncovers a Specific Adaption of Colonization on Woody Bark.</title>
        <authorList>
            <person name="Yin Z."/>
            <person name="Liu H."/>
            <person name="Gao X."/>
            <person name="Li Z."/>
            <person name="Song N."/>
            <person name="Ke X."/>
            <person name="Dai Q."/>
            <person name="Wu Y."/>
            <person name="Sun Y."/>
            <person name="Xu J.-R."/>
            <person name="Kang Z.K."/>
            <person name="Wang L."/>
            <person name="Huang L."/>
        </authorList>
    </citation>
    <scope>NUCLEOTIDE SEQUENCE [LARGE SCALE GENOMIC DNA]</scope>
    <source>
        <strain evidence="6">SXYL134</strain>
    </source>
</reference>
<keyword evidence="3" id="KW-0560">Oxidoreductase</keyword>
<evidence type="ECO:0000256" key="3">
    <source>
        <dbReference type="ARBA" id="ARBA00023002"/>
    </source>
</evidence>